<feature type="transmembrane region" description="Helical" evidence="5">
    <location>
        <begin position="324"/>
        <end position="345"/>
    </location>
</feature>
<keyword evidence="2 5" id="KW-0812">Transmembrane</keyword>
<evidence type="ECO:0000256" key="1">
    <source>
        <dbReference type="ARBA" id="ARBA00004141"/>
    </source>
</evidence>
<name>A0A6J4HQ62_9ACTN</name>
<gene>
    <name evidence="7" type="ORF">AVDCRST_MAG10-1054</name>
</gene>
<proteinExistence type="inferred from homology"/>
<feature type="transmembrane region" description="Helical" evidence="5">
    <location>
        <begin position="173"/>
        <end position="195"/>
    </location>
</feature>
<dbReference type="AlphaFoldDB" id="A0A6J4HQ62"/>
<evidence type="ECO:0000256" key="3">
    <source>
        <dbReference type="ARBA" id="ARBA00022989"/>
    </source>
</evidence>
<dbReference type="InterPro" id="IPR000515">
    <property type="entry name" value="MetI-like"/>
</dbReference>
<evidence type="ECO:0000259" key="6">
    <source>
        <dbReference type="PROSITE" id="PS50928"/>
    </source>
</evidence>
<organism evidence="7">
    <name type="scientific">uncultured Acidimicrobiales bacterium</name>
    <dbReference type="NCBI Taxonomy" id="310071"/>
    <lineage>
        <taxon>Bacteria</taxon>
        <taxon>Bacillati</taxon>
        <taxon>Actinomycetota</taxon>
        <taxon>Acidimicrobiia</taxon>
        <taxon>Acidimicrobiales</taxon>
        <taxon>environmental samples</taxon>
    </lineage>
</organism>
<feature type="transmembrane region" description="Helical" evidence="5">
    <location>
        <begin position="30"/>
        <end position="52"/>
    </location>
</feature>
<feature type="transmembrane region" description="Helical" evidence="5">
    <location>
        <begin position="273"/>
        <end position="293"/>
    </location>
</feature>
<keyword evidence="3 5" id="KW-1133">Transmembrane helix</keyword>
<dbReference type="SUPFAM" id="SSF161098">
    <property type="entry name" value="MetI-like"/>
    <property type="match status" value="1"/>
</dbReference>
<dbReference type="Gene3D" id="1.10.3720.10">
    <property type="entry name" value="MetI-like"/>
    <property type="match status" value="1"/>
</dbReference>
<dbReference type="CDD" id="cd06261">
    <property type="entry name" value="TM_PBP2"/>
    <property type="match status" value="1"/>
</dbReference>
<dbReference type="PANTHER" id="PTHR43376:SF1">
    <property type="entry name" value="OLIGOPEPTIDE TRANSPORT SYSTEM PERMEASE PROTEIN"/>
    <property type="match status" value="1"/>
</dbReference>
<feature type="transmembrane region" description="Helical" evidence="5">
    <location>
        <begin position="215"/>
        <end position="237"/>
    </location>
</feature>
<sequence>MAIEPLLLRTPEPPVVTGERPRTVRSPWTAYARTVGLYVVTLWAVVTLVFVLPRALPGDPLQSLDDPDSGTFVEDNRSRELVAAYYGLDKPLISQYGSYLRDLADGELGWSISQKTPVSTLLGRRLPWTLLLVGSSLALASVISFLAGVTAAWRRGSMVDRALIVSMSTARAIPEYAISAILLISFAVFLPIFPMAGGQRPFATYSSSLAAAADILDHLVLPMAALTIGLMATKFLIVRNTVIGTLGEDYMLLARAKGLPPRLLKYRHSGRNVLLPFLTALGVQAGFAVNASLFVETVFAYPGIGTLIGSAVTARDYPLLQGTFLMLALAVIAANFFVDLAYRWLDPRAG</sequence>
<dbReference type="PROSITE" id="PS50928">
    <property type="entry name" value="ABC_TM1"/>
    <property type="match status" value="1"/>
</dbReference>
<reference evidence="7" key="1">
    <citation type="submission" date="2020-02" db="EMBL/GenBank/DDBJ databases">
        <authorList>
            <person name="Meier V. D."/>
        </authorList>
    </citation>
    <scope>NUCLEOTIDE SEQUENCE</scope>
    <source>
        <strain evidence="7">AVDCRST_MAG10</strain>
    </source>
</reference>
<feature type="domain" description="ABC transmembrane type-1" evidence="6">
    <location>
        <begin position="126"/>
        <end position="338"/>
    </location>
</feature>
<dbReference type="EMBL" id="CADCTB010000071">
    <property type="protein sequence ID" value="CAA9228815.1"/>
    <property type="molecule type" value="Genomic_DNA"/>
</dbReference>
<evidence type="ECO:0000313" key="7">
    <source>
        <dbReference type="EMBL" id="CAA9228815.1"/>
    </source>
</evidence>
<keyword evidence="4 5" id="KW-0472">Membrane</keyword>
<dbReference type="PANTHER" id="PTHR43376">
    <property type="entry name" value="OLIGOPEPTIDE TRANSPORT SYSTEM PERMEASE PROTEIN"/>
    <property type="match status" value="1"/>
</dbReference>
<dbReference type="GO" id="GO:0005886">
    <property type="term" value="C:plasma membrane"/>
    <property type="evidence" value="ECO:0007669"/>
    <property type="project" value="UniProtKB-SubCell"/>
</dbReference>
<feature type="transmembrane region" description="Helical" evidence="5">
    <location>
        <begin position="128"/>
        <end position="153"/>
    </location>
</feature>
<accession>A0A6J4HQ62</accession>
<keyword evidence="5" id="KW-0813">Transport</keyword>
<evidence type="ECO:0000256" key="4">
    <source>
        <dbReference type="ARBA" id="ARBA00023136"/>
    </source>
</evidence>
<dbReference type="Pfam" id="PF00528">
    <property type="entry name" value="BPD_transp_1"/>
    <property type="match status" value="1"/>
</dbReference>
<evidence type="ECO:0000256" key="2">
    <source>
        <dbReference type="ARBA" id="ARBA00022692"/>
    </source>
</evidence>
<protein>
    <recommendedName>
        <fullName evidence="6">ABC transmembrane type-1 domain-containing protein</fullName>
    </recommendedName>
</protein>
<evidence type="ECO:0000256" key="5">
    <source>
        <dbReference type="RuleBase" id="RU363032"/>
    </source>
</evidence>
<comment type="subcellular location">
    <subcellularLocation>
        <location evidence="5">Cell membrane</location>
        <topology evidence="5">Multi-pass membrane protein</topology>
    </subcellularLocation>
    <subcellularLocation>
        <location evidence="1">Membrane</location>
        <topology evidence="1">Multi-pass membrane protein</topology>
    </subcellularLocation>
</comment>
<dbReference type="InterPro" id="IPR035906">
    <property type="entry name" value="MetI-like_sf"/>
</dbReference>
<comment type="similarity">
    <text evidence="5">Belongs to the binding-protein-dependent transport system permease family.</text>
</comment>
<dbReference type="GO" id="GO:0055085">
    <property type="term" value="P:transmembrane transport"/>
    <property type="evidence" value="ECO:0007669"/>
    <property type="project" value="InterPro"/>
</dbReference>